<dbReference type="AlphaFoldDB" id="A0A4R1R380"/>
<organism evidence="1 2">
    <name type="scientific">Kineothrix alysoides</name>
    <dbReference type="NCBI Taxonomy" id="1469948"/>
    <lineage>
        <taxon>Bacteria</taxon>
        <taxon>Bacillati</taxon>
        <taxon>Bacillota</taxon>
        <taxon>Clostridia</taxon>
        <taxon>Lachnospirales</taxon>
        <taxon>Lachnospiraceae</taxon>
        <taxon>Kineothrix</taxon>
    </lineage>
</organism>
<reference evidence="1 2" key="1">
    <citation type="submission" date="2019-03" db="EMBL/GenBank/DDBJ databases">
        <title>Genomic Encyclopedia of Type Strains, Phase IV (KMG-IV): sequencing the most valuable type-strain genomes for metagenomic binning, comparative biology and taxonomic classification.</title>
        <authorList>
            <person name="Goeker M."/>
        </authorList>
    </citation>
    <scope>NUCLEOTIDE SEQUENCE [LARGE SCALE GENOMIC DNA]</scope>
    <source>
        <strain evidence="1 2">DSM 100556</strain>
    </source>
</reference>
<proteinExistence type="predicted"/>
<gene>
    <name evidence="1" type="ORF">EDD76_1034</name>
</gene>
<dbReference type="STRING" id="1469948.GCA_000732725_01054"/>
<evidence type="ECO:0000313" key="1">
    <source>
        <dbReference type="EMBL" id="TCL59818.1"/>
    </source>
</evidence>
<sequence length="138" mass="15876">MAVAFPLQNAWKILEEREANCFMVYKNTRESSKIHCFCGHHCFIGFLYLHRDLAAVLKSDRHFAFRVDSHRIDGGKPEFFIKLSKQLIVAFHISKKACYLFPLGGALQHFIVDFSNAILRGFVAFHGSCKQPAFWPLL</sequence>
<accession>A0A4R1R380</accession>
<name>A0A4R1R380_9FIRM</name>
<comment type="caution">
    <text evidence="1">The sequence shown here is derived from an EMBL/GenBank/DDBJ whole genome shotgun (WGS) entry which is preliminary data.</text>
</comment>
<protein>
    <submittedName>
        <fullName evidence="1">Uncharacterized protein</fullName>
    </submittedName>
</protein>
<dbReference type="Proteomes" id="UP000295718">
    <property type="component" value="Unassembled WGS sequence"/>
</dbReference>
<keyword evidence="2" id="KW-1185">Reference proteome</keyword>
<evidence type="ECO:0000313" key="2">
    <source>
        <dbReference type="Proteomes" id="UP000295718"/>
    </source>
</evidence>
<dbReference type="EMBL" id="SLUO01000003">
    <property type="protein sequence ID" value="TCL59818.1"/>
    <property type="molecule type" value="Genomic_DNA"/>
</dbReference>